<dbReference type="InterPro" id="IPR036271">
    <property type="entry name" value="Tet_transcr_reg_TetR-rel_C_sf"/>
</dbReference>
<evidence type="ECO:0000256" key="4">
    <source>
        <dbReference type="PROSITE-ProRule" id="PRU00335"/>
    </source>
</evidence>
<dbReference type="EMBL" id="QKWH01000011">
    <property type="protein sequence ID" value="PZR52241.1"/>
    <property type="molecule type" value="Genomic_DNA"/>
</dbReference>
<dbReference type="SUPFAM" id="SSF48498">
    <property type="entry name" value="Tetracyclin repressor-like, C-terminal domain"/>
    <property type="match status" value="1"/>
</dbReference>
<feature type="domain" description="HTH tetR-type" evidence="6">
    <location>
        <begin position="73"/>
        <end position="133"/>
    </location>
</feature>
<dbReference type="RefSeq" id="WP_111251585.1">
    <property type="nucleotide sequence ID" value="NZ_QKWH01000011.1"/>
</dbReference>
<gene>
    <name evidence="7" type="ORF">DNL40_12435</name>
</gene>
<evidence type="ECO:0000256" key="1">
    <source>
        <dbReference type="ARBA" id="ARBA00023015"/>
    </source>
</evidence>
<organism evidence="7 8">
    <name type="scientific">Xylanimonas oleitrophica</name>
    <dbReference type="NCBI Taxonomy" id="2607479"/>
    <lineage>
        <taxon>Bacteria</taxon>
        <taxon>Bacillati</taxon>
        <taxon>Actinomycetota</taxon>
        <taxon>Actinomycetes</taxon>
        <taxon>Micrococcales</taxon>
        <taxon>Promicromonosporaceae</taxon>
        <taxon>Xylanimonas</taxon>
    </lineage>
</organism>
<dbReference type="Pfam" id="PF00440">
    <property type="entry name" value="TetR_N"/>
    <property type="match status" value="1"/>
</dbReference>
<dbReference type="GO" id="GO:0000976">
    <property type="term" value="F:transcription cis-regulatory region binding"/>
    <property type="evidence" value="ECO:0007669"/>
    <property type="project" value="TreeGrafter"/>
</dbReference>
<dbReference type="Gene3D" id="1.10.10.60">
    <property type="entry name" value="Homeodomain-like"/>
    <property type="match status" value="1"/>
</dbReference>
<name>A0A2W5YD83_9MICO</name>
<dbReference type="InterPro" id="IPR001647">
    <property type="entry name" value="HTH_TetR"/>
</dbReference>
<evidence type="ECO:0000256" key="5">
    <source>
        <dbReference type="SAM" id="MobiDB-lite"/>
    </source>
</evidence>
<keyword evidence="2 4" id="KW-0238">DNA-binding</keyword>
<evidence type="ECO:0000313" key="8">
    <source>
        <dbReference type="Proteomes" id="UP000248783"/>
    </source>
</evidence>
<dbReference type="PANTHER" id="PTHR30055:SF238">
    <property type="entry name" value="MYCOFACTOCIN BIOSYNTHESIS TRANSCRIPTIONAL REGULATOR MFTR-RELATED"/>
    <property type="match status" value="1"/>
</dbReference>
<dbReference type="GO" id="GO:0003700">
    <property type="term" value="F:DNA-binding transcription factor activity"/>
    <property type="evidence" value="ECO:0007669"/>
    <property type="project" value="TreeGrafter"/>
</dbReference>
<dbReference type="SUPFAM" id="SSF46689">
    <property type="entry name" value="Homeodomain-like"/>
    <property type="match status" value="1"/>
</dbReference>
<evidence type="ECO:0000259" key="6">
    <source>
        <dbReference type="PROSITE" id="PS50977"/>
    </source>
</evidence>
<evidence type="ECO:0000313" key="7">
    <source>
        <dbReference type="EMBL" id="PZR52241.1"/>
    </source>
</evidence>
<evidence type="ECO:0000256" key="2">
    <source>
        <dbReference type="ARBA" id="ARBA00023125"/>
    </source>
</evidence>
<dbReference type="Proteomes" id="UP000248783">
    <property type="component" value="Unassembled WGS sequence"/>
</dbReference>
<dbReference type="AlphaFoldDB" id="A0A2W5YD83"/>
<sequence length="257" mass="27305">MSRRHAVSAPLDASPDAGPEASSRALEDPSAGALTARATPEEPGDGGPVAASDPASDVVSALERVNALLHEDDETAQRVLELAEARVAAHGTAGLNIAELARAAGVSRPTLYRRWEDADAILQTILLRRLIGCVDAVGGPVAESRAELTSKLVAYADAFFADPVLSRLGETEPEVFSRFLLERFSPIQLLLVGWIAAAVAGAQADGSVRAADPHRTAVMLLLVMQSTILSYRTVAPLIDPEHWSTELRFLVDGYLRP</sequence>
<keyword evidence="8" id="KW-1185">Reference proteome</keyword>
<protein>
    <submittedName>
        <fullName evidence="7">TetR/AcrR family transcriptional regulator</fullName>
    </submittedName>
</protein>
<dbReference type="InterPro" id="IPR050109">
    <property type="entry name" value="HTH-type_TetR-like_transc_reg"/>
</dbReference>
<dbReference type="InterPro" id="IPR009057">
    <property type="entry name" value="Homeodomain-like_sf"/>
</dbReference>
<reference evidence="7 8" key="1">
    <citation type="submission" date="2018-06" db="EMBL/GenBank/DDBJ databases">
        <title>Whole genome sequencing of a novel hydrocarbon degrading bacterial strain, PW21 isolated from oil contaminated produced water sample.</title>
        <authorList>
            <person name="Nagkirti P."/>
            <person name="Shaikh A."/>
            <person name="Gowdaman V."/>
            <person name="Engineer A.E."/>
            <person name="Dagar S."/>
            <person name="Dhakephalkar P.K."/>
        </authorList>
    </citation>
    <scope>NUCLEOTIDE SEQUENCE [LARGE SCALE GENOMIC DNA]</scope>
    <source>
        <strain evidence="7 8">PW21</strain>
    </source>
</reference>
<comment type="caution">
    <text evidence="7">The sequence shown here is derived from an EMBL/GenBank/DDBJ whole genome shotgun (WGS) entry which is preliminary data.</text>
</comment>
<feature type="DNA-binding region" description="H-T-H motif" evidence="4">
    <location>
        <begin position="96"/>
        <end position="115"/>
    </location>
</feature>
<keyword evidence="1" id="KW-0805">Transcription regulation</keyword>
<evidence type="ECO:0000256" key="3">
    <source>
        <dbReference type="ARBA" id="ARBA00023163"/>
    </source>
</evidence>
<accession>A0A2W5YD83</accession>
<proteinExistence type="predicted"/>
<dbReference type="PANTHER" id="PTHR30055">
    <property type="entry name" value="HTH-TYPE TRANSCRIPTIONAL REGULATOR RUTR"/>
    <property type="match status" value="1"/>
</dbReference>
<dbReference type="Gene3D" id="1.10.357.10">
    <property type="entry name" value="Tetracycline Repressor, domain 2"/>
    <property type="match status" value="1"/>
</dbReference>
<feature type="region of interest" description="Disordered" evidence="5">
    <location>
        <begin position="1"/>
        <end position="56"/>
    </location>
</feature>
<dbReference type="PROSITE" id="PS50977">
    <property type="entry name" value="HTH_TETR_2"/>
    <property type="match status" value="1"/>
</dbReference>
<keyword evidence="3" id="KW-0804">Transcription</keyword>